<feature type="non-terminal residue" evidence="1">
    <location>
        <position position="486"/>
    </location>
</feature>
<dbReference type="Proteomes" id="UP000478052">
    <property type="component" value="Unassembled WGS sequence"/>
</dbReference>
<protein>
    <submittedName>
        <fullName evidence="1">Uncharacterized protein</fullName>
    </submittedName>
</protein>
<accession>A0A6G0Y5P8</accession>
<comment type="caution">
    <text evidence="1">The sequence shown here is derived from an EMBL/GenBank/DDBJ whole genome shotgun (WGS) entry which is preliminary data.</text>
</comment>
<sequence>MYNSRSYRTKRRRIQNELLALESSCSDGDDGNLVLNTALNYYNCITNDQNRHDCSCMVESNSNSVSIEGLSVGFDNLDHIQHVITHNEGASISGLNIIHEDDVHLNHKKNVKHAIGKWAVDFNVPQNAVNGLLDVPKNRAGLDFLPKDCRTLLHNKSTKILNLRTFSSNAEYYHFGLGNGIKRCASIFDLHDEVKIAIGIDGLPLSKCSSSQFWPILAYIQPHHKYVFPVGVYHGYEKPKDSNEYLKDLISEILELTENGFSSCTRCVHEGEYSNNRVCFPYIDNGSESRTHDDYVCMKDEEHHISTTISCISFIPDIDIISLFSMDYMHLVCLGAMRKLINLWIKGPLNVRLPSWKIKLISTSLCSLKINIIDDFSRKPRSLDEINRWKATELRQFLLYTDSCSAFPFENYMKHLKSMLRKHEKPLQQVIKRYEEQCEIGNWKYKNEQEINFNSKKPNCYVITHHGDIVRIVEILNSNIIGHKFN</sequence>
<evidence type="ECO:0000313" key="1">
    <source>
        <dbReference type="EMBL" id="KAF0749782.1"/>
    </source>
</evidence>
<dbReference type="OrthoDB" id="10015795at2759"/>
<evidence type="ECO:0000313" key="2">
    <source>
        <dbReference type="Proteomes" id="UP000478052"/>
    </source>
</evidence>
<dbReference type="PANTHER" id="PTHR33053">
    <property type="entry name" value="PROTEIN, PUTATIVE-RELATED"/>
    <property type="match status" value="1"/>
</dbReference>
<gene>
    <name evidence="1" type="ORF">FWK35_00028167</name>
</gene>
<organism evidence="1 2">
    <name type="scientific">Aphis craccivora</name>
    <name type="common">Cowpea aphid</name>
    <dbReference type="NCBI Taxonomy" id="307492"/>
    <lineage>
        <taxon>Eukaryota</taxon>
        <taxon>Metazoa</taxon>
        <taxon>Ecdysozoa</taxon>
        <taxon>Arthropoda</taxon>
        <taxon>Hexapoda</taxon>
        <taxon>Insecta</taxon>
        <taxon>Pterygota</taxon>
        <taxon>Neoptera</taxon>
        <taxon>Paraneoptera</taxon>
        <taxon>Hemiptera</taxon>
        <taxon>Sternorrhyncha</taxon>
        <taxon>Aphidomorpha</taxon>
        <taxon>Aphidoidea</taxon>
        <taxon>Aphididae</taxon>
        <taxon>Aphidini</taxon>
        <taxon>Aphis</taxon>
        <taxon>Aphis</taxon>
    </lineage>
</organism>
<keyword evidence="2" id="KW-1185">Reference proteome</keyword>
<name>A0A6G0Y5P8_APHCR</name>
<proteinExistence type="predicted"/>
<dbReference type="AlphaFoldDB" id="A0A6G0Y5P8"/>
<dbReference type="EMBL" id="VUJU01005970">
    <property type="protein sequence ID" value="KAF0749782.1"/>
    <property type="molecule type" value="Genomic_DNA"/>
</dbReference>
<reference evidence="1 2" key="1">
    <citation type="submission" date="2019-08" db="EMBL/GenBank/DDBJ databases">
        <title>Whole genome of Aphis craccivora.</title>
        <authorList>
            <person name="Voronova N.V."/>
            <person name="Shulinski R.S."/>
            <person name="Bandarenka Y.V."/>
            <person name="Zhorov D.G."/>
            <person name="Warner D."/>
        </authorList>
    </citation>
    <scope>NUCLEOTIDE SEQUENCE [LARGE SCALE GENOMIC DNA]</scope>
    <source>
        <strain evidence="1">180601</strain>
        <tissue evidence="1">Whole Body</tissue>
    </source>
</reference>